<dbReference type="RefSeq" id="WP_359785979.1">
    <property type="nucleotide sequence ID" value="NZ_JBEYBN010000006.1"/>
</dbReference>
<dbReference type="SUPFAM" id="SSF48452">
    <property type="entry name" value="TPR-like"/>
    <property type="match status" value="2"/>
</dbReference>
<reference evidence="1 2" key="1">
    <citation type="submission" date="2024-06" db="EMBL/GenBank/DDBJ databases">
        <title>The Natural Products Discovery Center: Release of the First 8490 Sequenced Strains for Exploring Actinobacteria Biosynthetic Diversity.</title>
        <authorList>
            <person name="Kalkreuter E."/>
            <person name="Kautsar S.A."/>
            <person name="Yang D."/>
            <person name="Bader C.D."/>
            <person name="Teijaro C.N."/>
            <person name="Fluegel L."/>
            <person name="Davis C.M."/>
            <person name="Simpson J.R."/>
            <person name="Lauterbach L."/>
            <person name="Steele A.D."/>
            <person name="Gui C."/>
            <person name="Meng S."/>
            <person name="Li G."/>
            <person name="Viehrig K."/>
            <person name="Ye F."/>
            <person name="Su P."/>
            <person name="Kiefer A.F."/>
            <person name="Nichols A."/>
            <person name="Cepeda A.J."/>
            <person name="Yan W."/>
            <person name="Fan B."/>
            <person name="Jiang Y."/>
            <person name="Adhikari A."/>
            <person name="Zheng C.-J."/>
            <person name="Schuster L."/>
            <person name="Cowan T.M."/>
            <person name="Smanski M.J."/>
            <person name="Chevrette M.G."/>
            <person name="De Carvalho L.P.S."/>
            <person name="Shen B."/>
        </authorList>
    </citation>
    <scope>NUCLEOTIDE SEQUENCE [LARGE SCALE GENOMIC DNA]</scope>
    <source>
        <strain evidence="1 2">NPDC019583</strain>
    </source>
</reference>
<organism evidence="1 2">
    <name type="scientific">Streptomyces olindensis</name>
    <dbReference type="NCBI Taxonomy" id="358823"/>
    <lineage>
        <taxon>Bacteria</taxon>
        <taxon>Bacillati</taxon>
        <taxon>Actinomycetota</taxon>
        <taxon>Actinomycetes</taxon>
        <taxon>Kitasatosporales</taxon>
        <taxon>Streptomycetaceae</taxon>
        <taxon>Streptomyces</taxon>
    </lineage>
</organism>
<sequence length="1497" mass="161754">MVTLTVESSPDGSTVTATLGGQRTVLARLGRASAVGGAASLTVDELLRARSFADEQSGFHESVVARYGSALWDWLTESFDDGALEAFLTSRNPVIEVIGHEDLQSHHWELVNSAGSEEDPEWLGLKVAVHRVTVRRAGPPATGEAPQHSGAVLFTARPFIDDDIPVDVPVTAIAEACHRIGHRPPAWVPATSRAVLEHRARGSGTPAALMHLDMHGARLEQGSTETIGGFPVPHVVLESEFGADPCTVSSFLDQVGGVPPRVLLLTSCEADATDVPVADSIPAQAFQRGVEAVIVSRRRLTPDEVVCFSAAFHSVLAGGADLEEALRTGRNRLHEASAVAHGRRIGAYAWASFCLYTVGGGTPPTDLTVPAPPQAVQAEPLLPVPRMLASPLARGHVAVVQALGASHRDQWTERLRKWGPLLADAPDQQQVDPPESAAQAIDALVTKGIAGSGRPMVRLHDWTSLSDPESVLNDMAAGTSRFAGLAARMADAYAPGTLDVIFVSCNPEWVVGAHLDPELSLVPTREGWPAEPATHRGESDLVRWLNDADHSVTPDVGTVLEPLATSDGLPTGSERFGELLRQLIEVSGHSEDEVLAGLRSCSAGFLRSAGQVPLSDSTVTTVFEALDAFSTAAWHAGLALRHTAGPLVFDVYHPHLAAAARQRVLGSPHGEDTRWYEWDVRVEACAADLAHSPDAWLPDHQSLADRLRLPQRLFGQALLSVSARNYVFHTLTEYGRADRTRAPARYWDGLWDQGDGVDRAWVEFVADAVEARPPAPRPSEPTKVHVTRINLDGAPPSPADPRTAQALADALVDLSVQTPAALASLILSEGLEPGASHLQSRTVVQNGVAALVMTGERPTPARLSRVAARYPWPEDRGHVHLDAALHMLRLNFPADALPLLDEALALYLTSPGPHSRGHAVEILTLRGAVRRALGHRRLWEQDVRMAARLVTDSDWHWFVRHIPPLLEQAWRLDDGTLHLRLTGLLWHSAAADERAAPWLVRHRGQALIRHHRHAEATELLATLEADPLPARTRSVAQLLQVHCLRALGQVEDALATCQELLTYATDTVLAQAHYHRGALLDLLERDDEAVENDRAGAAVTGGDTGSTACALRLCRRLLAAGDHEGCRRQAHHLRGTCRYPAAASAAALEASAMVLAGHSDDEVRSVLRIAAWSPGVRGRAALGAACAEVGKQDLLESVLADSVAEQRAWLLGDESPVARSLGLDVESYVDAITSQNEYGLDPMPSAPQPVDRDIVFAYAEDLTALGDALWDHDRLDHALACFRAAVTVLDHDVFNADPHSALALAHAVYAVATLHRRLGKREEALAWGRMARRHGAEGLSSCPPDTAEQWREHQRLAWDLMGNCFFDQGAYHTSAFHHGVALRLALRLPHKRYDVLEVLHAALDESAPTWAIVHSLGNFGNSLRELGLTHLYHQSRAVALLVAARLDNLDALARMPDTAYTLRLISRPYGDLQTSDPLGAALARVRAALREADPEQH</sequence>
<gene>
    <name evidence="1" type="ORF">ABZ568_06255</name>
</gene>
<name>A0ABV2XPZ0_9ACTN</name>
<dbReference type="EMBL" id="JBEYBN010000006">
    <property type="protein sequence ID" value="MEU2266036.1"/>
    <property type="molecule type" value="Genomic_DNA"/>
</dbReference>
<protein>
    <recommendedName>
        <fullName evidence="3">CHAT domain-containing protein</fullName>
    </recommendedName>
</protein>
<evidence type="ECO:0008006" key="3">
    <source>
        <dbReference type="Google" id="ProtNLM"/>
    </source>
</evidence>
<dbReference type="Gene3D" id="1.25.40.10">
    <property type="entry name" value="Tetratricopeptide repeat domain"/>
    <property type="match status" value="2"/>
</dbReference>
<evidence type="ECO:0000313" key="2">
    <source>
        <dbReference type="Proteomes" id="UP001550603"/>
    </source>
</evidence>
<evidence type="ECO:0000313" key="1">
    <source>
        <dbReference type="EMBL" id="MEU2266036.1"/>
    </source>
</evidence>
<accession>A0ABV2XPZ0</accession>
<dbReference type="Proteomes" id="UP001550603">
    <property type="component" value="Unassembled WGS sequence"/>
</dbReference>
<proteinExistence type="predicted"/>
<dbReference type="InterPro" id="IPR011990">
    <property type="entry name" value="TPR-like_helical_dom_sf"/>
</dbReference>
<comment type="caution">
    <text evidence="1">The sequence shown here is derived from an EMBL/GenBank/DDBJ whole genome shotgun (WGS) entry which is preliminary data.</text>
</comment>
<keyword evidence="2" id="KW-1185">Reference proteome</keyword>